<reference evidence="2 3" key="1">
    <citation type="submission" date="2019-02" db="EMBL/GenBank/DDBJ databases">
        <title>Pedobacter sp. RP-1-14 sp. nov., isolated from Arctic soil.</title>
        <authorList>
            <person name="Dahal R.H."/>
        </authorList>
    </citation>
    <scope>NUCLEOTIDE SEQUENCE [LARGE SCALE GENOMIC DNA]</scope>
    <source>
        <strain evidence="2 3">RP-1-14</strain>
    </source>
</reference>
<dbReference type="CDD" id="cd04301">
    <property type="entry name" value="NAT_SF"/>
    <property type="match status" value="1"/>
</dbReference>
<gene>
    <name evidence="2" type="ORF">EZ437_10560</name>
</gene>
<evidence type="ECO:0000259" key="1">
    <source>
        <dbReference type="PROSITE" id="PS51186"/>
    </source>
</evidence>
<dbReference type="EMBL" id="SJSL01000002">
    <property type="protein sequence ID" value="TCD01195.1"/>
    <property type="molecule type" value="Genomic_DNA"/>
</dbReference>
<protein>
    <submittedName>
        <fullName evidence="2">GNAT family N-acetyltransferase</fullName>
    </submittedName>
</protein>
<name>A0A4R0NPP3_9SPHI</name>
<feature type="domain" description="N-acetyltransferase" evidence="1">
    <location>
        <begin position="3"/>
        <end position="169"/>
    </location>
</feature>
<dbReference type="InterPro" id="IPR016181">
    <property type="entry name" value="Acyl_CoA_acyltransferase"/>
</dbReference>
<keyword evidence="3" id="KW-1185">Reference proteome</keyword>
<accession>A0A4R0NPP3</accession>
<dbReference type="RefSeq" id="WP_131595887.1">
    <property type="nucleotide sequence ID" value="NZ_SJSL01000002.1"/>
</dbReference>
<sequence>MEYIFRKATLDDLPPIWEILQDAIKRRKEDGSEQWQDGYPNPEGIKKDIAKDAGFVLTDGNTVAGYCAILINDEPAYAEIEGQWLTDGDFVVFHRVAISQHYLGRGLSKKILNCIEDFARENKICSVKADTNFDNPAMLGILEKAGYVYCGEVFFRGSSRMAFEKVLSA</sequence>
<keyword evidence="2" id="KW-0808">Transferase</keyword>
<proteinExistence type="predicted"/>
<dbReference type="Pfam" id="PF00583">
    <property type="entry name" value="Acetyltransf_1"/>
    <property type="match status" value="1"/>
</dbReference>
<dbReference type="Gene3D" id="3.40.630.30">
    <property type="match status" value="1"/>
</dbReference>
<dbReference type="OrthoDB" id="9796381at2"/>
<dbReference type="AlphaFoldDB" id="A0A4R0NPP3"/>
<evidence type="ECO:0000313" key="3">
    <source>
        <dbReference type="Proteomes" id="UP000293347"/>
    </source>
</evidence>
<dbReference type="SUPFAM" id="SSF55729">
    <property type="entry name" value="Acyl-CoA N-acyltransferases (Nat)"/>
    <property type="match status" value="1"/>
</dbReference>
<comment type="caution">
    <text evidence="2">The sequence shown here is derived from an EMBL/GenBank/DDBJ whole genome shotgun (WGS) entry which is preliminary data.</text>
</comment>
<dbReference type="InterPro" id="IPR000182">
    <property type="entry name" value="GNAT_dom"/>
</dbReference>
<evidence type="ECO:0000313" key="2">
    <source>
        <dbReference type="EMBL" id="TCD01195.1"/>
    </source>
</evidence>
<organism evidence="2 3">
    <name type="scientific">Pedobacter psychroterrae</name>
    <dbReference type="NCBI Taxonomy" id="2530453"/>
    <lineage>
        <taxon>Bacteria</taxon>
        <taxon>Pseudomonadati</taxon>
        <taxon>Bacteroidota</taxon>
        <taxon>Sphingobacteriia</taxon>
        <taxon>Sphingobacteriales</taxon>
        <taxon>Sphingobacteriaceae</taxon>
        <taxon>Pedobacter</taxon>
    </lineage>
</organism>
<dbReference type="PROSITE" id="PS51186">
    <property type="entry name" value="GNAT"/>
    <property type="match status" value="1"/>
</dbReference>
<dbReference type="GO" id="GO:0016747">
    <property type="term" value="F:acyltransferase activity, transferring groups other than amino-acyl groups"/>
    <property type="evidence" value="ECO:0007669"/>
    <property type="project" value="InterPro"/>
</dbReference>
<dbReference type="Proteomes" id="UP000293347">
    <property type="component" value="Unassembled WGS sequence"/>
</dbReference>